<feature type="transmembrane region" description="Helical" evidence="1">
    <location>
        <begin position="20"/>
        <end position="45"/>
    </location>
</feature>
<name>A0A8D5UHL3_9BACL</name>
<dbReference type="KEGG" id="pabs:JIR001_18700"/>
<accession>A0A8D5UHL3</accession>
<protein>
    <recommendedName>
        <fullName evidence="4">YqzM family protein</fullName>
    </recommendedName>
</protein>
<keyword evidence="1" id="KW-0812">Transmembrane</keyword>
<keyword evidence="3" id="KW-1185">Reference proteome</keyword>
<proteinExistence type="predicted"/>
<sequence>MASHMQPRPEENQENDLLDMMVGTGVSIAFFMGIALIAGVISYFVKG</sequence>
<keyword evidence="1" id="KW-0472">Membrane</keyword>
<evidence type="ECO:0008006" key="4">
    <source>
        <dbReference type="Google" id="ProtNLM"/>
    </source>
</evidence>
<dbReference type="RefSeq" id="WP_205494337.1">
    <property type="nucleotide sequence ID" value="NZ_AP024601.1"/>
</dbReference>
<organism evidence="2 3">
    <name type="scientific">Polycladomyces abyssicola</name>
    <dbReference type="NCBI Taxonomy" id="1125966"/>
    <lineage>
        <taxon>Bacteria</taxon>
        <taxon>Bacillati</taxon>
        <taxon>Bacillota</taxon>
        <taxon>Bacilli</taxon>
        <taxon>Bacillales</taxon>
        <taxon>Thermoactinomycetaceae</taxon>
        <taxon>Polycladomyces</taxon>
    </lineage>
</organism>
<reference evidence="2" key="2">
    <citation type="journal article" date="2021" name="Microbiol. Resour. Announc.">
        <title>Complete Genome Sequence of Polycladomyces abyssicola JIR-001T, Isolated from Hemipelagic Sediment in Deep Seawater.</title>
        <authorList>
            <person name="Tsubouchi T."/>
            <person name="Kaneko Y."/>
        </authorList>
    </citation>
    <scope>NUCLEOTIDE SEQUENCE</scope>
    <source>
        <strain evidence="2">JIR-001</strain>
    </source>
</reference>
<evidence type="ECO:0000256" key="1">
    <source>
        <dbReference type="SAM" id="Phobius"/>
    </source>
</evidence>
<evidence type="ECO:0000313" key="3">
    <source>
        <dbReference type="Proteomes" id="UP000677436"/>
    </source>
</evidence>
<dbReference type="AlphaFoldDB" id="A0A8D5UHL3"/>
<reference evidence="2" key="1">
    <citation type="journal article" date="2013" name="Int. J. Syst. Evol. Microbiol.">
        <title>Polycladomyces abyssicola gen. nov., sp. nov., a thermophilic filamentous bacterium isolated from hemipelagic sediment.</title>
        <authorList>
            <person name="Tsubouchi T."/>
            <person name="Shimane Y."/>
            <person name="Mori K."/>
            <person name="Usui K."/>
            <person name="Hiraki T."/>
            <person name="Tame A."/>
            <person name="Uematsu K."/>
            <person name="Maruyama T."/>
            <person name="Hatada Y."/>
        </authorList>
    </citation>
    <scope>NUCLEOTIDE SEQUENCE</scope>
    <source>
        <strain evidence="2">JIR-001</strain>
    </source>
</reference>
<dbReference type="EMBL" id="AP024601">
    <property type="protein sequence ID" value="BCU82087.1"/>
    <property type="molecule type" value="Genomic_DNA"/>
</dbReference>
<keyword evidence="1" id="KW-1133">Transmembrane helix</keyword>
<gene>
    <name evidence="2" type="ORF">JIR001_18700</name>
</gene>
<evidence type="ECO:0000313" key="2">
    <source>
        <dbReference type="EMBL" id="BCU82087.1"/>
    </source>
</evidence>
<dbReference type="Proteomes" id="UP000677436">
    <property type="component" value="Chromosome"/>
</dbReference>